<comment type="catalytic activity">
    <reaction evidence="11">
        <text>(R)-pantoate + beta-alanine + ATP = (R)-pantothenate + AMP + diphosphate + H(+)</text>
        <dbReference type="Rhea" id="RHEA:10912"/>
        <dbReference type="ChEBI" id="CHEBI:15378"/>
        <dbReference type="ChEBI" id="CHEBI:15980"/>
        <dbReference type="ChEBI" id="CHEBI:29032"/>
        <dbReference type="ChEBI" id="CHEBI:30616"/>
        <dbReference type="ChEBI" id="CHEBI:33019"/>
        <dbReference type="ChEBI" id="CHEBI:57966"/>
        <dbReference type="ChEBI" id="CHEBI:456215"/>
        <dbReference type="EC" id="6.3.2.1"/>
    </reaction>
</comment>
<keyword evidence="5" id="KW-0436">Ligase</keyword>
<dbReference type="GO" id="GO:0005524">
    <property type="term" value="F:ATP binding"/>
    <property type="evidence" value="ECO:0007669"/>
    <property type="project" value="UniProtKB-KW"/>
</dbReference>
<accession>A0ABD1N974</accession>
<dbReference type="Pfam" id="PF02569">
    <property type="entry name" value="Pantoate_ligase"/>
    <property type="match status" value="1"/>
</dbReference>
<dbReference type="SUPFAM" id="SSF52374">
    <property type="entry name" value="Nucleotidylyl transferase"/>
    <property type="match status" value="1"/>
</dbReference>
<keyword evidence="8" id="KW-0067">ATP-binding</keyword>
<evidence type="ECO:0000313" key="13">
    <source>
        <dbReference type="Proteomes" id="UP001603857"/>
    </source>
</evidence>
<evidence type="ECO:0000256" key="9">
    <source>
        <dbReference type="ARBA" id="ARBA00029902"/>
    </source>
</evidence>
<dbReference type="GO" id="GO:0015940">
    <property type="term" value="P:pantothenate biosynthetic process"/>
    <property type="evidence" value="ECO:0007669"/>
    <property type="project" value="UniProtKB-KW"/>
</dbReference>
<comment type="pathway">
    <text evidence="1">Cofactor biosynthesis; (R)-pantothenate biosynthesis; (R)-pantothenate from (R)-pantoate and beta-alanine: step 1/1.</text>
</comment>
<keyword evidence="6" id="KW-0566">Pantothenate biosynthesis</keyword>
<evidence type="ECO:0000313" key="12">
    <source>
        <dbReference type="EMBL" id="KAL2344651.1"/>
    </source>
</evidence>
<evidence type="ECO:0000256" key="7">
    <source>
        <dbReference type="ARBA" id="ARBA00022741"/>
    </source>
</evidence>
<dbReference type="Proteomes" id="UP001603857">
    <property type="component" value="Unassembled WGS sequence"/>
</dbReference>
<evidence type="ECO:0000256" key="3">
    <source>
        <dbReference type="ARBA" id="ARBA00012219"/>
    </source>
</evidence>
<sequence length="359" mass="40585">MHVVFTCVLTLRQPFPLGVLVALLHLFLHEELHLFLDLVVTNRSLLHNWSLSTRKLLKTVNFLPKRGLIKQGRNSLGQTWHQQTPKRTKKGVVDKWVTIFQYSSKESMLTLTSIFKGHLERVNASYRIKYLAVLTFNLLNLYAPLFATSVVSNCDLRKLAVVPGSVDVAFHPPNLYDYGGGHESWVRAEKLELGLCGKSRPVFYRGVATLVTKLFNIVEPDVALFGKKDYQQWRIIQRIVRDLDFSIKVIGAEIIRDNDGLATSSRNVHLSPEEREKALSINKSLLKAKSAAKEGQVHCEKLQNLAIKCITDAGGRIDYAEIVAQNNLEKVEQIKGPVVFCVAAWFGKVRLVDNMEINL</sequence>
<dbReference type="PANTHER" id="PTHR21299:SF1">
    <property type="entry name" value="PANTOATE--BETA-ALANINE LIGASE"/>
    <property type="match status" value="1"/>
</dbReference>
<organism evidence="12 13">
    <name type="scientific">Flemingia macrophylla</name>
    <dbReference type="NCBI Taxonomy" id="520843"/>
    <lineage>
        <taxon>Eukaryota</taxon>
        <taxon>Viridiplantae</taxon>
        <taxon>Streptophyta</taxon>
        <taxon>Embryophyta</taxon>
        <taxon>Tracheophyta</taxon>
        <taxon>Spermatophyta</taxon>
        <taxon>Magnoliopsida</taxon>
        <taxon>eudicotyledons</taxon>
        <taxon>Gunneridae</taxon>
        <taxon>Pentapetalae</taxon>
        <taxon>rosids</taxon>
        <taxon>fabids</taxon>
        <taxon>Fabales</taxon>
        <taxon>Fabaceae</taxon>
        <taxon>Papilionoideae</taxon>
        <taxon>50 kb inversion clade</taxon>
        <taxon>NPAAA clade</taxon>
        <taxon>indigoferoid/millettioid clade</taxon>
        <taxon>Phaseoleae</taxon>
        <taxon>Flemingia</taxon>
    </lineage>
</organism>
<name>A0ABD1N974_9FABA</name>
<dbReference type="PANTHER" id="PTHR21299">
    <property type="entry name" value="CYTIDYLATE KINASE/PANTOATE-BETA-ALANINE LIGASE"/>
    <property type="match status" value="1"/>
</dbReference>
<evidence type="ECO:0000256" key="6">
    <source>
        <dbReference type="ARBA" id="ARBA00022655"/>
    </source>
</evidence>
<dbReference type="EC" id="6.3.2.1" evidence="3"/>
<evidence type="ECO:0000256" key="1">
    <source>
        <dbReference type="ARBA" id="ARBA00004990"/>
    </source>
</evidence>
<dbReference type="InterPro" id="IPR003721">
    <property type="entry name" value="Pantoate_ligase"/>
</dbReference>
<comment type="similarity">
    <text evidence="2">Belongs to the pantothenate synthetase family.</text>
</comment>
<evidence type="ECO:0000256" key="10">
    <source>
        <dbReference type="ARBA" id="ARBA00032806"/>
    </source>
</evidence>
<dbReference type="Gene3D" id="3.40.50.620">
    <property type="entry name" value="HUPs"/>
    <property type="match status" value="1"/>
</dbReference>
<comment type="caution">
    <text evidence="12">The sequence shown here is derived from an EMBL/GenBank/DDBJ whole genome shotgun (WGS) entry which is preliminary data.</text>
</comment>
<protein>
    <recommendedName>
        <fullName evidence="4">Pantoate--beta-alanine ligase</fullName>
        <ecNumber evidence="3">6.3.2.1</ecNumber>
    </recommendedName>
    <alternativeName>
        <fullName evidence="10">Pantoate-activating enzyme</fullName>
    </alternativeName>
    <alternativeName>
        <fullName evidence="9">Pantothenate synthetase</fullName>
    </alternativeName>
</protein>
<keyword evidence="7" id="KW-0547">Nucleotide-binding</keyword>
<evidence type="ECO:0000256" key="11">
    <source>
        <dbReference type="ARBA" id="ARBA00048258"/>
    </source>
</evidence>
<evidence type="ECO:0000256" key="8">
    <source>
        <dbReference type="ARBA" id="ARBA00022840"/>
    </source>
</evidence>
<proteinExistence type="inferred from homology"/>
<dbReference type="EMBL" id="JBGMDY010000002">
    <property type="protein sequence ID" value="KAL2344651.1"/>
    <property type="molecule type" value="Genomic_DNA"/>
</dbReference>
<evidence type="ECO:0000256" key="2">
    <source>
        <dbReference type="ARBA" id="ARBA00009256"/>
    </source>
</evidence>
<keyword evidence="13" id="KW-1185">Reference proteome</keyword>
<dbReference type="AlphaFoldDB" id="A0ABD1N974"/>
<evidence type="ECO:0000256" key="4">
    <source>
        <dbReference type="ARBA" id="ARBA00015647"/>
    </source>
</evidence>
<dbReference type="GO" id="GO:0004592">
    <property type="term" value="F:pantoate-beta-alanine ligase activity"/>
    <property type="evidence" value="ECO:0007669"/>
    <property type="project" value="UniProtKB-EC"/>
</dbReference>
<dbReference type="FunFam" id="3.30.1300.10:FF:000001">
    <property type="entry name" value="Pantothenate synthetase"/>
    <property type="match status" value="1"/>
</dbReference>
<evidence type="ECO:0000256" key="5">
    <source>
        <dbReference type="ARBA" id="ARBA00022598"/>
    </source>
</evidence>
<dbReference type="InterPro" id="IPR042176">
    <property type="entry name" value="Pantoate_ligase_C"/>
</dbReference>
<dbReference type="Gene3D" id="3.30.1300.10">
    <property type="entry name" value="Pantoate-beta-alanine ligase, C-terminal domain"/>
    <property type="match status" value="1"/>
</dbReference>
<reference evidence="12 13" key="1">
    <citation type="submission" date="2024-08" db="EMBL/GenBank/DDBJ databases">
        <title>Insights into the chromosomal genome structure of Flemingia macrophylla.</title>
        <authorList>
            <person name="Ding Y."/>
            <person name="Zhao Y."/>
            <person name="Bi W."/>
            <person name="Wu M."/>
            <person name="Zhao G."/>
            <person name="Gong Y."/>
            <person name="Li W."/>
            <person name="Zhang P."/>
        </authorList>
    </citation>
    <scope>NUCLEOTIDE SEQUENCE [LARGE SCALE GENOMIC DNA]</scope>
    <source>
        <strain evidence="12">DYQJB</strain>
        <tissue evidence="12">Leaf</tissue>
    </source>
</reference>
<dbReference type="InterPro" id="IPR014729">
    <property type="entry name" value="Rossmann-like_a/b/a_fold"/>
</dbReference>
<gene>
    <name evidence="12" type="ORF">Fmac_005936</name>
</gene>